<evidence type="ECO:0000313" key="3">
    <source>
        <dbReference type="Proteomes" id="UP000199063"/>
    </source>
</evidence>
<evidence type="ECO:0000256" key="1">
    <source>
        <dbReference type="SAM" id="Phobius"/>
    </source>
</evidence>
<keyword evidence="1" id="KW-0472">Membrane</keyword>
<keyword evidence="3" id="KW-1185">Reference proteome</keyword>
<organism evidence="2 3">
    <name type="scientific">Streptomyces wuyuanensis</name>
    <dbReference type="NCBI Taxonomy" id="1196353"/>
    <lineage>
        <taxon>Bacteria</taxon>
        <taxon>Bacillati</taxon>
        <taxon>Actinomycetota</taxon>
        <taxon>Actinomycetes</taxon>
        <taxon>Kitasatosporales</taxon>
        <taxon>Streptomycetaceae</taxon>
        <taxon>Streptomyces</taxon>
    </lineage>
</organism>
<accession>A0A1H0DN33</accession>
<name>A0A1H0DN33_9ACTN</name>
<keyword evidence="1" id="KW-0812">Transmembrane</keyword>
<dbReference type="RefSeq" id="WP_143041587.1">
    <property type="nucleotide sequence ID" value="NZ_FNHI01000035.1"/>
</dbReference>
<sequence length="97" mass="10461">MASDDRISREDRKWLLVVAALLLGQVAVYIWYQPHLTAAFDDCVDSACRRGAVAATDVSTYWQVGGGVAAIAGLLKAPGGRTVPWRIGCVLPRWCAS</sequence>
<keyword evidence="1" id="KW-1133">Transmembrane helix</keyword>
<proteinExistence type="predicted"/>
<gene>
    <name evidence="2" type="ORF">SAMN05444921_1358</name>
</gene>
<evidence type="ECO:0000313" key="2">
    <source>
        <dbReference type="EMBL" id="SDN71478.1"/>
    </source>
</evidence>
<dbReference type="Proteomes" id="UP000199063">
    <property type="component" value="Unassembled WGS sequence"/>
</dbReference>
<reference evidence="3" key="1">
    <citation type="submission" date="2016-10" db="EMBL/GenBank/DDBJ databases">
        <authorList>
            <person name="Varghese N."/>
            <person name="Submissions S."/>
        </authorList>
    </citation>
    <scope>NUCLEOTIDE SEQUENCE [LARGE SCALE GENOMIC DNA]</scope>
    <source>
        <strain evidence="3">CGMCC 4.7042</strain>
    </source>
</reference>
<dbReference type="AlphaFoldDB" id="A0A1H0DN33"/>
<protein>
    <submittedName>
        <fullName evidence="2">Uncharacterized protein</fullName>
    </submittedName>
</protein>
<feature type="transmembrane region" description="Helical" evidence="1">
    <location>
        <begin position="14"/>
        <end position="32"/>
    </location>
</feature>
<dbReference type="GeneID" id="40834176"/>
<dbReference type="EMBL" id="FNHI01000035">
    <property type="protein sequence ID" value="SDN71478.1"/>
    <property type="molecule type" value="Genomic_DNA"/>
</dbReference>